<dbReference type="InterPro" id="IPR011993">
    <property type="entry name" value="PH-like_dom_sf"/>
</dbReference>
<feature type="domain" description="PH" evidence="1">
    <location>
        <begin position="44"/>
        <end position="154"/>
    </location>
</feature>
<keyword evidence="3" id="KW-1185">Reference proteome</keyword>
<organism evidence="2 3">
    <name type="scientific">Hondaea fermentalgiana</name>
    <dbReference type="NCBI Taxonomy" id="2315210"/>
    <lineage>
        <taxon>Eukaryota</taxon>
        <taxon>Sar</taxon>
        <taxon>Stramenopiles</taxon>
        <taxon>Bigyra</taxon>
        <taxon>Labyrinthulomycetes</taxon>
        <taxon>Thraustochytrida</taxon>
        <taxon>Thraustochytriidae</taxon>
        <taxon>Hondaea</taxon>
    </lineage>
</organism>
<accession>A0A2R5GS47</accession>
<evidence type="ECO:0000313" key="2">
    <source>
        <dbReference type="EMBL" id="GBG31171.1"/>
    </source>
</evidence>
<evidence type="ECO:0000259" key="1">
    <source>
        <dbReference type="PROSITE" id="PS50003"/>
    </source>
</evidence>
<evidence type="ECO:0000313" key="3">
    <source>
        <dbReference type="Proteomes" id="UP000241890"/>
    </source>
</evidence>
<dbReference type="Proteomes" id="UP000241890">
    <property type="component" value="Unassembled WGS sequence"/>
</dbReference>
<dbReference type="InterPro" id="IPR001849">
    <property type="entry name" value="PH_domain"/>
</dbReference>
<reference evidence="2 3" key="1">
    <citation type="submission" date="2017-12" db="EMBL/GenBank/DDBJ databases">
        <title>Sequencing, de novo assembly and annotation of complete genome of a new Thraustochytrid species, strain FCC1311.</title>
        <authorList>
            <person name="Sedici K."/>
            <person name="Godart F."/>
            <person name="Aiese Cigliano R."/>
            <person name="Sanseverino W."/>
            <person name="Barakat M."/>
            <person name="Ortet P."/>
            <person name="Marechal E."/>
            <person name="Cagnac O."/>
            <person name="Amato A."/>
        </authorList>
    </citation>
    <scope>NUCLEOTIDE SEQUENCE [LARGE SCALE GENOMIC DNA]</scope>
</reference>
<dbReference type="Gene3D" id="2.30.29.30">
    <property type="entry name" value="Pleckstrin-homology domain (PH domain)/Phosphotyrosine-binding domain (PTB)"/>
    <property type="match status" value="1"/>
</dbReference>
<dbReference type="SUPFAM" id="SSF50729">
    <property type="entry name" value="PH domain-like"/>
    <property type="match status" value="1"/>
</dbReference>
<comment type="caution">
    <text evidence="2">The sequence shown here is derived from an EMBL/GenBank/DDBJ whole genome shotgun (WGS) entry which is preliminary data.</text>
</comment>
<dbReference type="Gene3D" id="1.20.1270.60">
    <property type="entry name" value="Arfaptin homology (AH) domain/BAR domain"/>
    <property type="match status" value="1"/>
</dbReference>
<name>A0A2R5GS47_9STRA</name>
<dbReference type="SMART" id="SM00233">
    <property type="entry name" value="PH"/>
    <property type="match status" value="1"/>
</dbReference>
<dbReference type="InParanoid" id="A0A2R5GS47"/>
<dbReference type="EMBL" id="BEYU01000092">
    <property type="protein sequence ID" value="GBG31171.1"/>
    <property type="molecule type" value="Genomic_DNA"/>
</dbReference>
<gene>
    <name evidence="2" type="ORF">FCC1311_073922</name>
</gene>
<sequence>MVLAEDVWVVQMEGYLLKRGAGFKLEKSDETLDRESKARTRAPSLIRRGTLLRKGSGEKKRYFVLLTKAPENGNGPRAELRYFTTQRDPESLPKGTVSLNVHMRVELYGHSTVCLLTLGRTYYLRPDKSKGEPSSALARVTAGKWIHALKFAINALRSWEMAPSEDVSAALNPLTRLSIMISAEDLAKHQEDLRRALSHNPSPRAPAALLVEEEIDEEETARLNLPREVGEEAATQTRRDMLLASANEYAGLWDNYGLHAYNALVAHFGPVLIDLQRMHDHLRTSVRMGEAEVDLYEAQQHKSQDVAASEQRSTARMMLMVYRSFDRRVELTRKYLASFQDEVLEPVQHMVERVQSELESVVRYHHGTAANFERLYKGVDDMKQSIRELQVEYDNVVNLAPAFGISRLRSRQQASRTPEIIAEDIEAIRSMLVQTQTTLRKEESRHAVRMKVALKALHALDVERLNLQSTVLTRMTELEDIMFDSADRSFADGARLTRVVDDVQPSLDVEATSKRLLAALEN</sequence>
<dbReference type="InterPro" id="IPR027267">
    <property type="entry name" value="AH/BAR_dom_sf"/>
</dbReference>
<dbReference type="AlphaFoldDB" id="A0A2R5GS47"/>
<protein>
    <recommendedName>
        <fullName evidence="1">PH domain-containing protein</fullName>
    </recommendedName>
</protein>
<proteinExistence type="predicted"/>
<dbReference type="PROSITE" id="PS50003">
    <property type="entry name" value="PH_DOMAIN"/>
    <property type="match status" value="1"/>
</dbReference>